<sequence length="172" mass="20401">MKNVIIVGILLILSACNKNPEINEVISQKKIITEIDKFIEDSNAKKKVKFIIVSGFENPEKKRLDLLFTNQKPTIINENSPRINDEIKSQKYGYFKYKDYEFLVTQKLENIFKLKYEDFDHMKEHFTVKEHAFTKEEAMKEKWRTMYVKYNEAKDSVELSSISELSLPDYSR</sequence>
<accession>A0A1M4USG0</accession>
<dbReference type="Proteomes" id="UP000184518">
    <property type="component" value="Unassembled WGS sequence"/>
</dbReference>
<gene>
    <name evidence="1" type="ORF">SAMN05443633_101588</name>
</gene>
<reference evidence="2" key="1">
    <citation type="submission" date="2016-11" db="EMBL/GenBank/DDBJ databases">
        <authorList>
            <person name="Varghese N."/>
            <person name="Submissions S."/>
        </authorList>
    </citation>
    <scope>NUCLEOTIDE SEQUENCE [LARGE SCALE GENOMIC DNA]</scope>
    <source>
        <strain evidence="2">DSM 27619</strain>
    </source>
</reference>
<dbReference type="PROSITE" id="PS51257">
    <property type="entry name" value="PROKAR_LIPOPROTEIN"/>
    <property type="match status" value="1"/>
</dbReference>
<name>A0A1M4USG0_9FLAO</name>
<proteinExistence type="predicted"/>
<protein>
    <recommendedName>
        <fullName evidence="3">Lipoprotein</fullName>
    </recommendedName>
</protein>
<dbReference type="OrthoDB" id="1254301at2"/>
<evidence type="ECO:0000313" key="1">
    <source>
        <dbReference type="EMBL" id="SHE59656.1"/>
    </source>
</evidence>
<dbReference type="RefSeq" id="WP_072953109.1">
    <property type="nucleotide sequence ID" value="NZ_FQUT01000001.1"/>
</dbReference>
<keyword evidence="2" id="KW-1185">Reference proteome</keyword>
<dbReference type="AlphaFoldDB" id="A0A1M4USG0"/>
<organism evidence="1 2">
    <name type="scientific">Chryseobacterium arachidis</name>
    <dbReference type="NCBI Taxonomy" id="1416778"/>
    <lineage>
        <taxon>Bacteria</taxon>
        <taxon>Pseudomonadati</taxon>
        <taxon>Bacteroidota</taxon>
        <taxon>Flavobacteriia</taxon>
        <taxon>Flavobacteriales</taxon>
        <taxon>Weeksellaceae</taxon>
        <taxon>Chryseobacterium group</taxon>
        <taxon>Chryseobacterium</taxon>
    </lineage>
</organism>
<evidence type="ECO:0000313" key="2">
    <source>
        <dbReference type="Proteomes" id="UP000184518"/>
    </source>
</evidence>
<evidence type="ECO:0008006" key="3">
    <source>
        <dbReference type="Google" id="ProtNLM"/>
    </source>
</evidence>
<dbReference type="EMBL" id="FQUT01000001">
    <property type="protein sequence ID" value="SHE59656.1"/>
    <property type="molecule type" value="Genomic_DNA"/>
</dbReference>